<dbReference type="InterPro" id="IPR027417">
    <property type="entry name" value="P-loop_NTPase"/>
</dbReference>
<feature type="region of interest" description="G1" evidence="8">
    <location>
        <begin position="21"/>
        <end position="28"/>
    </location>
</feature>
<dbReference type="HAMAP" id="MF_00367">
    <property type="entry name" value="GTPase_Era"/>
    <property type="match status" value="1"/>
</dbReference>
<accession>A0A1H4EPR1</accession>
<keyword evidence="3 7" id="KW-0690">Ribosome biogenesis</keyword>
<keyword evidence="13" id="KW-1185">Reference proteome</keyword>
<dbReference type="InterPro" id="IPR030388">
    <property type="entry name" value="G_ERA_dom"/>
</dbReference>
<evidence type="ECO:0000256" key="1">
    <source>
        <dbReference type="ARBA" id="ARBA00007921"/>
    </source>
</evidence>
<dbReference type="EMBL" id="FNRA01000006">
    <property type="protein sequence ID" value="SEA86628.1"/>
    <property type="molecule type" value="Genomic_DNA"/>
</dbReference>
<keyword evidence="7" id="KW-0963">Cytoplasm</keyword>
<feature type="binding site" evidence="7">
    <location>
        <begin position="21"/>
        <end position="28"/>
    </location>
    <ligand>
        <name>GTP</name>
        <dbReference type="ChEBI" id="CHEBI:37565"/>
    </ligand>
</feature>
<keyword evidence="5 7" id="KW-0694">RNA-binding</keyword>
<feature type="region of interest" description="G5" evidence="8">
    <location>
        <begin position="157"/>
        <end position="159"/>
    </location>
</feature>
<dbReference type="InterPro" id="IPR005225">
    <property type="entry name" value="Small_GTP-bd"/>
</dbReference>
<feature type="binding site" evidence="7">
    <location>
        <begin position="128"/>
        <end position="131"/>
    </location>
    <ligand>
        <name>GTP</name>
        <dbReference type="ChEBI" id="CHEBI:37565"/>
    </ligand>
</feature>
<feature type="region of interest" description="G3" evidence="8">
    <location>
        <begin position="68"/>
        <end position="71"/>
    </location>
</feature>
<evidence type="ECO:0000313" key="13">
    <source>
        <dbReference type="Proteomes" id="UP000198850"/>
    </source>
</evidence>
<dbReference type="CDD" id="cd22534">
    <property type="entry name" value="KH-II_Era"/>
    <property type="match status" value="1"/>
</dbReference>
<keyword evidence="7" id="KW-0699">rRNA-binding</keyword>
<dbReference type="NCBIfam" id="TIGR00231">
    <property type="entry name" value="small_GTP"/>
    <property type="match status" value="1"/>
</dbReference>
<evidence type="ECO:0000256" key="2">
    <source>
        <dbReference type="ARBA" id="ARBA00020484"/>
    </source>
</evidence>
<organism evidence="12 13">
    <name type="scientific">Pedobacter hartonius</name>
    <dbReference type="NCBI Taxonomy" id="425514"/>
    <lineage>
        <taxon>Bacteria</taxon>
        <taxon>Pseudomonadati</taxon>
        <taxon>Bacteroidota</taxon>
        <taxon>Sphingobacteriia</taxon>
        <taxon>Sphingobacteriales</taxon>
        <taxon>Sphingobacteriaceae</taxon>
        <taxon>Pedobacter</taxon>
    </lineage>
</organism>
<dbReference type="PROSITE" id="PS51713">
    <property type="entry name" value="G_ERA"/>
    <property type="match status" value="1"/>
</dbReference>
<dbReference type="PRINTS" id="PR00326">
    <property type="entry name" value="GTP1OBG"/>
</dbReference>
<dbReference type="InterPro" id="IPR015946">
    <property type="entry name" value="KH_dom-like_a/b"/>
</dbReference>
<evidence type="ECO:0000259" key="11">
    <source>
        <dbReference type="PROSITE" id="PS51713"/>
    </source>
</evidence>
<evidence type="ECO:0000259" key="10">
    <source>
        <dbReference type="PROSITE" id="PS50823"/>
    </source>
</evidence>
<dbReference type="InterPro" id="IPR005662">
    <property type="entry name" value="GTPase_Era-like"/>
</dbReference>
<dbReference type="AlphaFoldDB" id="A0A1H4EPR1"/>
<dbReference type="SUPFAM" id="SSF52540">
    <property type="entry name" value="P-loop containing nucleoside triphosphate hydrolases"/>
    <property type="match status" value="1"/>
</dbReference>
<comment type="subcellular location">
    <subcellularLocation>
        <location evidence="7">Cytoplasm</location>
    </subcellularLocation>
    <subcellularLocation>
        <location evidence="7">Cell membrane</location>
        <topology evidence="7">Peripheral membrane protein</topology>
    </subcellularLocation>
</comment>
<dbReference type="GO" id="GO:0005886">
    <property type="term" value="C:plasma membrane"/>
    <property type="evidence" value="ECO:0007669"/>
    <property type="project" value="UniProtKB-SubCell"/>
</dbReference>
<dbReference type="FunFam" id="3.30.300.20:FF:000003">
    <property type="entry name" value="GTPase Era"/>
    <property type="match status" value="1"/>
</dbReference>
<reference evidence="12 13" key="1">
    <citation type="submission" date="2016-10" db="EMBL/GenBank/DDBJ databases">
        <authorList>
            <person name="de Groot N.N."/>
        </authorList>
    </citation>
    <scope>NUCLEOTIDE SEQUENCE [LARGE SCALE GENOMIC DNA]</scope>
    <source>
        <strain evidence="12 13">DSM 19033</strain>
    </source>
</reference>
<keyword evidence="4 7" id="KW-0547">Nucleotide-binding</keyword>
<dbReference type="Gene3D" id="3.40.50.300">
    <property type="entry name" value="P-loop containing nucleotide triphosphate hydrolases"/>
    <property type="match status" value="1"/>
</dbReference>
<feature type="domain" description="KH type-2" evidence="10">
    <location>
        <begin position="209"/>
        <end position="285"/>
    </location>
</feature>
<evidence type="ECO:0000256" key="7">
    <source>
        <dbReference type="HAMAP-Rule" id="MF_00367"/>
    </source>
</evidence>
<proteinExistence type="inferred from homology"/>
<keyword evidence="7" id="KW-0472">Membrane</keyword>
<evidence type="ECO:0000313" key="12">
    <source>
        <dbReference type="EMBL" id="SEA86628.1"/>
    </source>
</evidence>
<dbReference type="InterPro" id="IPR009019">
    <property type="entry name" value="KH_sf_prok-type"/>
</dbReference>
<feature type="domain" description="Era-type G" evidence="11">
    <location>
        <begin position="13"/>
        <end position="178"/>
    </location>
</feature>
<feature type="region of interest" description="G4" evidence="8">
    <location>
        <begin position="128"/>
        <end position="131"/>
    </location>
</feature>
<sequence length="301" mass="34811">MQIYFKKYSMSHKAGFVSIIGKPNVGKSTLMNALVGEKLSIITPKAQTTRHRILGIVNEENYQIVFSDTPGIIKPRYGLQDSMMNFVKGALSDADLLLFVTDVNEQHDENDVLEKIINSTIPMIVLINKIDGATQEQVDEKQAYWQELLKPMHIYAISALHKYNLEGILEKVLEYLPEHPAYYDKEELTDKNQRFFVSEIIREKIFNNYQKEIPYSTEVVITSFKEEEKITRISAEIIVERDSQKNILIGKGGSMLKKVGTEARKDIERFLDQKVFLETFVKVLPDWRSKKNYLKSFGYEN</sequence>
<dbReference type="CDD" id="cd04163">
    <property type="entry name" value="Era"/>
    <property type="match status" value="1"/>
</dbReference>
<dbReference type="GO" id="GO:0000028">
    <property type="term" value="P:ribosomal small subunit assembly"/>
    <property type="evidence" value="ECO:0007669"/>
    <property type="project" value="TreeGrafter"/>
</dbReference>
<dbReference type="GO" id="GO:0005525">
    <property type="term" value="F:GTP binding"/>
    <property type="evidence" value="ECO:0007669"/>
    <property type="project" value="UniProtKB-UniRule"/>
</dbReference>
<comment type="function">
    <text evidence="7">An essential GTPase that binds both GDP and GTP, with rapid nucleotide exchange. Plays a role in 16S rRNA processing and 30S ribosomal subunit biogenesis and possibly also in cell cycle regulation and energy metabolism.</text>
</comment>
<dbReference type="GO" id="GO:0003924">
    <property type="term" value="F:GTPase activity"/>
    <property type="evidence" value="ECO:0007669"/>
    <property type="project" value="UniProtKB-UniRule"/>
</dbReference>
<keyword evidence="7" id="KW-1003">Cell membrane</keyword>
<dbReference type="Gene3D" id="3.30.300.20">
    <property type="match status" value="1"/>
</dbReference>
<comment type="subunit">
    <text evidence="7">Monomer.</text>
</comment>
<comment type="similarity">
    <text evidence="1 7 8 9">Belongs to the TRAFAC class TrmE-Era-EngA-EngB-Septin-like GTPase superfamily. Era GTPase family.</text>
</comment>
<dbReference type="NCBIfam" id="TIGR00436">
    <property type="entry name" value="era"/>
    <property type="match status" value="1"/>
</dbReference>
<keyword evidence="6 7" id="KW-0342">GTP-binding</keyword>
<name>A0A1H4EPR1_9SPHI</name>
<feature type="binding site" evidence="7">
    <location>
        <begin position="68"/>
        <end position="72"/>
    </location>
    <ligand>
        <name>GTP</name>
        <dbReference type="ChEBI" id="CHEBI:37565"/>
    </ligand>
</feature>
<evidence type="ECO:0000256" key="5">
    <source>
        <dbReference type="ARBA" id="ARBA00022884"/>
    </source>
</evidence>
<dbReference type="Proteomes" id="UP000198850">
    <property type="component" value="Unassembled WGS sequence"/>
</dbReference>
<dbReference type="InterPro" id="IPR004044">
    <property type="entry name" value="KH_dom_type_2"/>
</dbReference>
<dbReference type="STRING" id="425514.SAMN05443550_10671"/>
<dbReference type="PANTHER" id="PTHR42698">
    <property type="entry name" value="GTPASE ERA"/>
    <property type="match status" value="1"/>
</dbReference>
<evidence type="ECO:0000256" key="6">
    <source>
        <dbReference type="ARBA" id="ARBA00023134"/>
    </source>
</evidence>
<evidence type="ECO:0000256" key="3">
    <source>
        <dbReference type="ARBA" id="ARBA00022517"/>
    </source>
</evidence>
<dbReference type="PROSITE" id="PS50823">
    <property type="entry name" value="KH_TYPE_2"/>
    <property type="match status" value="1"/>
</dbReference>
<dbReference type="PANTHER" id="PTHR42698:SF1">
    <property type="entry name" value="GTPASE ERA, MITOCHONDRIAL"/>
    <property type="match status" value="1"/>
</dbReference>
<evidence type="ECO:0000256" key="8">
    <source>
        <dbReference type="PROSITE-ProRule" id="PRU01050"/>
    </source>
</evidence>
<evidence type="ECO:0000256" key="4">
    <source>
        <dbReference type="ARBA" id="ARBA00022741"/>
    </source>
</evidence>
<dbReference type="InterPro" id="IPR006073">
    <property type="entry name" value="GTP-bd"/>
</dbReference>
<protein>
    <recommendedName>
        <fullName evidence="2 7">GTPase Era</fullName>
    </recommendedName>
</protein>
<dbReference type="GO" id="GO:0005829">
    <property type="term" value="C:cytosol"/>
    <property type="evidence" value="ECO:0007669"/>
    <property type="project" value="TreeGrafter"/>
</dbReference>
<dbReference type="NCBIfam" id="NF000908">
    <property type="entry name" value="PRK00089.1"/>
    <property type="match status" value="1"/>
</dbReference>
<gene>
    <name evidence="7" type="primary">era</name>
    <name evidence="12" type="ORF">SAMN05443550_10671</name>
</gene>
<dbReference type="GO" id="GO:0070181">
    <property type="term" value="F:small ribosomal subunit rRNA binding"/>
    <property type="evidence" value="ECO:0007669"/>
    <property type="project" value="UniProtKB-UniRule"/>
</dbReference>
<dbReference type="Pfam" id="PF01926">
    <property type="entry name" value="MMR_HSR1"/>
    <property type="match status" value="1"/>
</dbReference>
<feature type="region of interest" description="G2" evidence="8">
    <location>
        <begin position="47"/>
        <end position="51"/>
    </location>
</feature>
<dbReference type="SUPFAM" id="SSF54814">
    <property type="entry name" value="Prokaryotic type KH domain (KH-domain type II)"/>
    <property type="match status" value="1"/>
</dbReference>
<dbReference type="Pfam" id="PF07650">
    <property type="entry name" value="KH_2"/>
    <property type="match status" value="1"/>
</dbReference>
<evidence type="ECO:0000256" key="9">
    <source>
        <dbReference type="RuleBase" id="RU003761"/>
    </source>
</evidence>
<dbReference type="GO" id="GO:0043024">
    <property type="term" value="F:ribosomal small subunit binding"/>
    <property type="evidence" value="ECO:0007669"/>
    <property type="project" value="TreeGrafter"/>
</dbReference>